<reference evidence="2 3" key="1">
    <citation type="journal article" date="2019" name="bioRxiv">
        <title>Bacteria contribute to plant secondary compound degradation in a generalist herbivore system.</title>
        <authorList>
            <person name="Francoeur C.B."/>
            <person name="Khadempour L."/>
            <person name="Moreira-Soto R.D."/>
            <person name="Gotting K."/>
            <person name="Book A.J."/>
            <person name="Pinto-Tomas A.A."/>
            <person name="Keefover-Ring K."/>
            <person name="Currie C.R."/>
        </authorList>
    </citation>
    <scope>NUCLEOTIDE SEQUENCE [LARGE SCALE GENOMIC DNA]</scope>
    <source>
        <strain evidence="2">Al-1710</strain>
    </source>
</reference>
<evidence type="ECO:0000313" key="2">
    <source>
        <dbReference type="EMBL" id="NIG21204.1"/>
    </source>
</evidence>
<comment type="caution">
    <text evidence="2">The sequence shown here is derived from an EMBL/GenBank/DDBJ whole genome shotgun (WGS) entry which is preliminary data.</text>
</comment>
<accession>A0ABX0RZG3</accession>
<protein>
    <recommendedName>
        <fullName evidence="1">ASCH domain-containing protein</fullName>
    </recommendedName>
</protein>
<name>A0ABX0RZG3_9GAMM</name>
<dbReference type="SUPFAM" id="SSF88697">
    <property type="entry name" value="PUA domain-like"/>
    <property type="match status" value="1"/>
</dbReference>
<dbReference type="Proteomes" id="UP001515780">
    <property type="component" value="Unassembled WGS sequence"/>
</dbReference>
<dbReference type="InterPro" id="IPR015947">
    <property type="entry name" value="PUA-like_sf"/>
</dbReference>
<sequence>MSLQSVEIVPRLLPDVRAGRKRHTIRWREREIVPGPMLYVNVQDVFDTVMVCVTHVEKMPLYDVAARLGKSAEWPDAELLEGMREHYPSIEMDSEVTVIHHLPPAAYVKSL</sequence>
<dbReference type="InterPro" id="IPR007374">
    <property type="entry name" value="ASCH_domain"/>
</dbReference>
<gene>
    <name evidence="2" type="ORF">F3J37_21230</name>
</gene>
<evidence type="ECO:0000313" key="3">
    <source>
        <dbReference type="Proteomes" id="UP001515780"/>
    </source>
</evidence>
<keyword evidence="3" id="KW-1185">Reference proteome</keyword>
<proteinExistence type="predicted"/>
<organism evidence="2 3">
    <name type="scientific">Candidatus Pantoea communis</name>
    <dbReference type="NCBI Taxonomy" id="2608354"/>
    <lineage>
        <taxon>Bacteria</taxon>
        <taxon>Pseudomonadati</taxon>
        <taxon>Pseudomonadota</taxon>
        <taxon>Gammaproteobacteria</taxon>
        <taxon>Enterobacterales</taxon>
        <taxon>Erwiniaceae</taxon>
        <taxon>Pantoea</taxon>
    </lineage>
</organism>
<feature type="domain" description="ASCH" evidence="1">
    <location>
        <begin position="8"/>
        <end position="100"/>
    </location>
</feature>
<dbReference type="EMBL" id="VWXC01000019">
    <property type="protein sequence ID" value="NIG21204.1"/>
    <property type="molecule type" value="Genomic_DNA"/>
</dbReference>
<dbReference type="Pfam" id="PF04266">
    <property type="entry name" value="ASCH"/>
    <property type="match status" value="1"/>
</dbReference>
<dbReference type="RefSeq" id="WP_369410691.1">
    <property type="nucleotide sequence ID" value="NZ_VWXC01000019.1"/>
</dbReference>
<evidence type="ECO:0000259" key="1">
    <source>
        <dbReference type="Pfam" id="PF04266"/>
    </source>
</evidence>